<dbReference type="InterPro" id="IPR000383">
    <property type="entry name" value="Xaa-Pro-like_dom"/>
</dbReference>
<dbReference type="PANTHER" id="PTHR47751">
    <property type="entry name" value="SUPERFAMILY HYDROLASE, PUTATIVE (AFU_ORTHOLOGUE AFUA_2G16580)-RELATED"/>
    <property type="match status" value="1"/>
</dbReference>
<feature type="domain" description="Xaa-Pro dipeptidyl-peptidase-like" evidence="1">
    <location>
        <begin position="41"/>
        <end position="153"/>
    </location>
</feature>
<dbReference type="InterPro" id="IPR051411">
    <property type="entry name" value="Polyketide_trans_af380"/>
</dbReference>
<reference evidence="4 5" key="2">
    <citation type="submission" date="2018-03" db="EMBL/GenBank/DDBJ databases">
        <title>Genome Sequences of Lactobacillus sp. Isolates from Traditional Turkish Sourdough.</title>
        <authorList>
            <person name="Skory C.D."/>
            <person name="Dertli E."/>
        </authorList>
    </citation>
    <scope>NUCLEOTIDE SEQUENCE [LARGE SCALE GENOMIC DNA]</scope>
    <source>
        <strain evidence="4 5">E81</strain>
    </source>
</reference>
<dbReference type="Proteomes" id="UP001217945">
    <property type="component" value="Unassembled WGS sequence"/>
</dbReference>
<accession>A0A0U5JVH1</accession>
<dbReference type="SUPFAM" id="SSF53474">
    <property type="entry name" value="alpha/beta-Hydrolases"/>
    <property type="match status" value="1"/>
</dbReference>
<dbReference type="GO" id="GO:0016787">
    <property type="term" value="F:hydrolase activity"/>
    <property type="evidence" value="ECO:0007669"/>
    <property type="project" value="UniProtKB-KW"/>
</dbReference>
<dbReference type="Pfam" id="PF02129">
    <property type="entry name" value="Peptidase_S15"/>
    <property type="match status" value="1"/>
</dbReference>
<evidence type="ECO:0000313" key="5">
    <source>
        <dbReference type="Proteomes" id="UP000241783"/>
    </source>
</evidence>
<name>A0A0U5JVH1_LIMRT</name>
<proteinExistence type="predicted"/>
<dbReference type="RefSeq" id="WP_078009933.1">
    <property type="nucleotide sequence ID" value="NZ_CP047416.1"/>
</dbReference>
<dbReference type="EMBL" id="LN887494">
    <property type="protein sequence ID" value="CUR39855.1"/>
    <property type="molecule type" value="Genomic_DNA"/>
</dbReference>
<keyword evidence="3" id="KW-0378">Hydrolase</keyword>
<organism evidence="2">
    <name type="scientific">Limosilactobacillus reuteri</name>
    <name type="common">Lactobacillus reuteri</name>
    <dbReference type="NCBI Taxonomy" id="1598"/>
    <lineage>
        <taxon>Bacteria</taxon>
        <taxon>Bacillati</taxon>
        <taxon>Bacillota</taxon>
        <taxon>Bacilli</taxon>
        <taxon>Lactobacillales</taxon>
        <taxon>Lactobacillaceae</taxon>
        <taxon>Limosilactobacillus</taxon>
    </lineage>
</organism>
<evidence type="ECO:0000313" key="2">
    <source>
        <dbReference type="EMBL" id="CUR39855.1"/>
    </source>
</evidence>
<dbReference type="PANTHER" id="PTHR47751:SF1">
    <property type="entry name" value="SUPERFAMILY HYDROLASE, PUTATIVE (AFU_ORTHOLOGUE AFUA_2G16580)-RELATED"/>
    <property type="match status" value="1"/>
</dbReference>
<dbReference type="Gene3D" id="1.10.10.800">
    <property type="match status" value="1"/>
</dbReference>
<sequence>MSFGYITPLSENVERQSINFKNRYGLELAGNLYYAKGLDIKEKHPALIIGAPYGGVKEQGPAVYGNELAQRGFVVLTFDQANMGDSAGEPRRVSSPGLFAESFSAAVDFLGVEVPFVDRNKIGVIGICGSGGFALAAAAVDPRIKAVATASMYDITDVRGMMNLSDEELNKMKEELANQRWEDYASGIPEYKPSFPTKPYPNVDALPEIDPITNEWNRFYAVPRGFHAHARGNFTTTSNLAMMQFPALAYIDEISPRPILFIFGDHAHSRAFSERAYKLAKEPKEMYVVDDCEHIDLYDRVDKIPFNKIKQFFDEAFVKED</sequence>
<evidence type="ECO:0000259" key="1">
    <source>
        <dbReference type="Pfam" id="PF02129"/>
    </source>
</evidence>
<dbReference type="EMBL" id="PZQO01000014">
    <property type="protein sequence ID" value="PTM29293.1"/>
    <property type="molecule type" value="Genomic_DNA"/>
</dbReference>
<gene>
    <name evidence="4" type="ORF">DA796_05880</name>
    <name evidence="2" type="ORF">LRLP16767_LR3C6_01822</name>
    <name evidence="3" type="ORF">PSQ53_05035</name>
</gene>
<dbReference type="InterPro" id="IPR029058">
    <property type="entry name" value="AB_hydrolase_fold"/>
</dbReference>
<reference evidence="3" key="3">
    <citation type="submission" date="2023-02" db="EMBL/GenBank/DDBJ databases">
        <title>Complete genome sequence of Limosilactobacillus reuteri SRCM217616 isolated from Bos taurus feces.</title>
        <authorList>
            <person name="Yang H.-G."/>
            <person name="Kim J.-W."/>
            <person name="Ha G.-S."/>
            <person name="Yang H.-J."/>
            <person name="Jeong D.-Y."/>
        </authorList>
    </citation>
    <scope>NUCLEOTIDE SEQUENCE</scope>
    <source>
        <strain evidence="3">SRCM217616</strain>
    </source>
</reference>
<dbReference type="Gene3D" id="3.40.50.1820">
    <property type="entry name" value="alpha/beta hydrolase"/>
    <property type="match status" value="1"/>
</dbReference>
<dbReference type="Proteomes" id="UP000241783">
    <property type="component" value="Unassembled WGS sequence"/>
</dbReference>
<dbReference type="AlphaFoldDB" id="A0A0U5JVH1"/>
<dbReference type="EMBL" id="JAQTKT010000001">
    <property type="protein sequence ID" value="MDD1382318.1"/>
    <property type="molecule type" value="Genomic_DNA"/>
</dbReference>
<evidence type="ECO:0000313" key="4">
    <source>
        <dbReference type="EMBL" id="PTM29293.1"/>
    </source>
</evidence>
<evidence type="ECO:0000313" key="3">
    <source>
        <dbReference type="EMBL" id="MDD1382318.1"/>
    </source>
</evidence>
<protein>
    <submittedName>
        <fullName evidence="3">Alpha/beta hydrolase</fullName>
    </submittedName>
    <submittedName>
        <fullName evidence="2">Membrane protein</fullName>
    </submittedName>
</protein>
<reference evidence="2" key="1">
    <citation type="submission" date="2015-10" db="EMBL/GenBank/DDBJ databases">
        <authorList>
            <person name="Gilbert D.G."/>
        </authorList>
    </citation>
    <scope>NUCLEOTIDE SEQUENCE</scope>
    <source>
        <strain evidence="2">3c6</strain>
    </source>
</reference>